<dbReference type="OrthoDB" id="6160741at2759"/>
<name>A0A8S4PW31_OWEFU</name>
<feature type="region of interest" description="Disordered" evidence="1">
    <location>
        <begin position="15"/>
        <end position="44"/>
    </location>
</feature>
<dbReference type="Proteomes" id="UP000749559">
    <property type="component" value="Unassembled WGS sequence"/>
</dbReference>
<comment type="caution">
    <text evidence="2">The sequence shown here is derived from an EMBL/GenBank/DDBJ whole genome shotgun (WGS) entry which is preliminary data.</text>
</comment>
<protein>
    <submittedName>
        <fullName evidence="2">Uncharacterized protein</fullName>
    </submittedName>
</protein>
<keyword evidence="3" id="KW-1185">Reference proteome</keyword>
<feature type="compositionally biased region" description="Low complexity" evidence="1">
    <location>
        <begin position="15"/>
        <end position="40"/>
    </location>
</feature>
<accession>A0A8S4PW31</accession>
<evidence type="ECO:0000313" key="3">
    <source>
        <dbReference type="Proteomes" id="UP000749559"/>
    </source>
</evidence>
<organism evidence="2 3">
    <name type="scientific">Owenia fusiformis</name>
    <name type="common">Polychaete worm</name>
    <dbReference type="NCBI Taxonomy" id="6347"/>
    <lineage>
        <taxon>Eukaryota</taxon>
        <taxon>Metazoa</taxon>
        <taxon>Spiralia</taxon>
        <taxon>Lophotrochozoa</taxon>
        <taxon>Annelida</taxon>
        <taxon>Polychaeta</taxon>
        <taxon>Sedentaria</taxon>
        <taxon>Canalipalpata</taxon>
        <taxon>Sabellida</taxon>
        <taxon>Oweniida</taxon>
        <taxon>Oweniidae</taxon>
        <taxon>Owenia</taxon>
    </lineage>
</organism>
<dbReference type="Gene3D" id="3.30.460.90">
    <property type="match status" value="1"/>
</dbReference>
<dbReference type="AlphaFoldDB" id="A0A8S4PW31"/>
<evidence type="ECO:0000313" key="2">
    <source>
        <dbReference type="EMBL" id="CAH1797715.1"/>
    </source>
</evidence>
<feature type="non-terminal residue" evidence="2">
    <location>
        <position position="1"/>
    </location>
</feature>
<evidence type="ECO:0000256" key="1">
    <source>
        <dbReference type="SAM" id="MobiDB-lite"/>
    </source>
</evidence>
<sequence>YILLIAHYMIMGAGSSNSNSSSHSGNGSSSSSSDSSDSESPVVNTSLIKSTLTTTEKQQLSQHITELHNLAKLKHSQKDIDSHVQYIRTRVIQPILDKFNKMQPALAVDDVLLNGSMSNKSKIEFPNDIDFVLPMALSRYVVISEKGYRGWLHVKLPDAPHTDLLNLTKEHQELIPYGNSLNTEYLTKSIIHKTVAECLSQLHTEGVLIYKGEKDLKYKPVESSQLEENAVILHNEPHGPCIQLRVWGPLCVTDIDIAFCLKILNIPKLPHTEDNFFVALPMGFDWVKSFYEKPHLRASRIDDHHRIILKTLKYILSQYEKTLDVYDKTELHSHALFTIVRYHQEQCDNNAGEPSIAECYCDISHNLCKLLLESVENTTEVEVSARLLDDLFDKDCPDMYIYESGGDGIYMSIETILFLLVMYILSELLKSSRISSPEFYCEYLELVFRECKLECKRQDILQNPNRKLTPSEREEISNVEDMKELLKFYNDDDYSAVVNTERILSKLKPKIILLESLTCREWMHKPKEHYLTISPQHPKNEWQVPGSTKSGCVTLKSTVPQFPINIPRMNGKSLAHQRVDALPIRALPHSLPSTSQE</sequence>
<gene>
    <name evidence="2" type="ORF">OFUS_LOCUS21950</name>
</gene>
<dbReference type="EMBL" id="CAIIXF020000010">
    <property type="protein sequence ID" value="CAH1797715.1"/>
    <property type="molecule type" value="Genomic_DNA"/>
</dbReference>
<proteinExistence type="predicted"/>
<reference evidence="2" key="1">
    <citation type="submission" date="2022-03" db="EMBL/GenBank/DDBJ databases">
        <authorList>
            <person name="Martin C."/>
        </authorList>
    </citation>
    <scope>NUCLEOTIDE SEQUENCE</scope>
</reference>